<keyword evidence="2" id="KW-1185">Reference proteome</keyword>
<gene>
    <name evidence="1" type="ORF">BW737_014290</name>
</gene>
<comment type="caution">
    <text evidence="1">The sequence shown here is derived from an EMBL/GenBank/DDBJ whole genome shotgun (WGS) entry which is preliminary data.</text>
</comment>
<evidence type="ECO:0000313" key="2">
    <source>
        <dbReference type="Proteomes" id="UP000194577"/>
    </source>
</evidence>
<proteinExistence type="predicted"/>
<evidence type="ECO:0000313" key="1">
    <source>
        <dbReference type="EMBL" id="PHP51832.1"/>
    </source>
</evidence>
<dbReference type="EMBL" id="MTPX02000077">
    <property type="protein sequence ID" value="PHP51832.1"/>
    <property type="molecule type" value="Genomic_DNA"/>
</dbReference>
<dbReference type="Proteomes" id="UP000194577">
    <property type="component" value="Unassembled WGS sequence"/>
</dbReference>
<organism evidence="1 2">
    <name type="scientific">Actinomyces ruminis</name>
    <dbReference type="NCBI Taxonomy" id="1937003"/>
    <lineage>
        <taxon>Bacteria</taxon>
        <taxon>Bacillati</taxon>
        <taxon>Actinomycetota</taxon>
        <taxon>Actinomycetes</taxon>
        <taxon>Actinomycetales</taxon>
        <taxon>Actinomycetaceae</taxon>
        <taxon>Actinomyces</taxon>
    </lineage>
</organism>
<protein>
    <submittedName>
        <fullName evidence="1">Uncharacterized protein</fullName>
    </submittedName>
</protein>
<accession>A0ABX4MCN2</accession>
<reference evidence="1 2" key="1">
    <citation type="submission" date="2017-10" db="EMBL/GenBank/DDBJ databases">
        <title>Draft genome sequence of cellulolytic Actinomyces sp CtC72 isolated from cattle rumen fluid.</title>
        <authorList>
            <person name="Joshi A.J."/>
            <person name="Vasudevan G."/>
            <person name="Lanjekar V.B."/>
            <person name="Hivarkar S."/>
            <person name="Engineer A."/>
            <person name="Pore S.D."/>
            <person name="Dhakephalkar P.K."/>
            <person name="Dagar S."/>
        </authorList>
    </citation>
    <scope>NUCLEOTIDE SEQUENCE [LARGE SCALE GENOMIC DNA]</scope>
    <source>
        <strain evidence="2">CtC72</strain>
    </source>
</reference>
<dbReference type="RefSeq" id="WP_086615526.1">
    <property type="nucleotide sequence ID" value="NZ_MTPX02000077.1"/>
</dbReference>
<sequence>MRPDRHLLRVRGQVKVVLIATARNKSWSLAAGLIVGVSQPTVFRSCRRITQSQRPESLVINIVGKLNLSILNVPIRPNNGDSYRALESRVGLARVGLVVRWRICSTREVYA</sequence>
<name>A0ABX4MCN2_9ACTO</name>